<gene>
    <name evidence="2" type="ORF">CYCCA115_LOCUS21533</name>
</gene>
<dbReference type="Gene3D" id="3.40.525.10">
    <property type="entry name" value="CRAL-TRIO lipid binding domain"/>
    <property type="match status" value="1"/>
</dbReference>
<accession>A0AAD2G801</accession>
<name>A0AAD2G801_9STRA</name>
<comment type="caution">
    <text evidence="2">The sequence shown here is derived from an EMBL/GenBank/DDBJ whole genome shotgun (WGS) entry which is preliminary data.</text>
</comment>
<proteinExistence type="predicted"/>
<dbReference type="Proteomes" id="UP001295423">
    <property type="component" value="Unassembled WGS sequence"/>
</dbReference>
<organism evidence="2 3">
    <name type="scientific">Cylindrotheca closterium</name>
    <dbReference type="NCBI Taxonomy" id="2856"/>
    <lineage>
        <taxon>Eukaryota</taxon>
        <taxon>Sar</taxon>
        <taxon>Stramenopiles</taxon>
        <taxon>Ochrophyta</taxon>
        <taxon>Bacillariophyta</taxon>
        <taxon>Bacillariophyceae</taxon>
        <taxon>Bacillariophycidae</taxon>
        <taxon>Bacillariales</taxon>
        <taxon>Bacillariaceae</taxon>
        <taxon>Cylindrotheca</taxon>
    </lineage>
</organism>
<dbReference type="InterPro" id="IPR049227">
    <property type="entry name" value="DUF6824"/>
</dbReference>
<dbReference type="Pfam" id="PF20710">
    <property type="entry name" value="DUF6824"/>
    <property type="match status" value="1"/>
</dbReference>
<evidence type="ECO:0000259" key="1">
    <source>
        <dbReference type="Pfam" id="PF20710"/>
    </source>
</evidence>
<evidence type="ECO:0000313" key="2">
    <source>
        <dbReference type="EMBL" id="CAJ1965947.1"/>
    </source>
</evidence>
<feature type="domain" description="DUF6824" evidence="1">
    <location>
        <begin position="404"/>
        <end position="485"/>
    </location>
</feature>
<dbReference type="InterPro" id="IPR036865">
    <property type="entry name" value="CRAL-TRIO_dom_sf"/>
</dbReference>
<dbReference type="SUPFAM" id="SSF46938">
    <property type="entry name" value="CRAL/TRIO N-terminal domain"/>
    <property type="match status" value="1"/>
</dbReference>
<dbReference type="EMBL" id="CAKOGP040002236">
    <property type="protein sequence ID" value="CAJ1965947.1"/>
    <property type="molecule type" value="Genomic_DNA"/>
</dbReference>
<dbReference type="AlphaFoldDB" id="A0AAD2G801"/>
<sequence>MASSPQHRVFEKGSCISLLKGCGSDNKSSQGNDVPVQNGNLQREEMKETQDLLASGLSKLTVQERTEALYDVHCVGEELKEDPEIIQKALSDFDKAIQQEHNPTYEIASNQNKAYVQDPTFRLRFLRANSFNVGQSLGQMMKFLQYKAAYFGAETIAREITLDDLTTEDMKLMLSGLYHIQDGKDRMGRLVIYMFSNMLCSSTVESLVRVSFYVWFNIILSDHDVQRKGVTAIYYDVNSRPGEKVKKPGINFMMKVLGPLNSLPGRYTALHYCLLKTKSSLALNSTVLRLSVNNIPGYVRVRSRLHLGSDMELQYLLKSHGIPIDTFPVDVNGNIRENILNKWFNKHQEAIDKDTPSANAQVPELNASACTFTKQEGNVENGKAVPSNRASSASARTVQPLDTDILSGRGRKSQDHPGNVRFRDMLEEHSVEYDKAPRHERRRITTEFTRLLASQGIRFLDQIESGDWVECDFAEGRTKVSQQFRTLRKKKSRA</sequence>
<reference evidence="2" key="1">
    <citation type="submission" date="2023-08" db="EMBL/GenBank/DDBJ databases">
        <authorList>
            <person name="Audoor S."/>
            <person name="Bilcke G."/>
        </authorList>
    </citation>
    <scope>NUCLEOTIDE SEQUENCE</scope>
</reference>
<keyword evidence="3" id="KW-1185">Reference proteome</keyword>
<dbReference type="InterPro" id="IPR036273">
    <property type="entry name" value="CRAL/TRIO_N_dom_sf"/>
</dbReference>
<protein>
    <recommendedName>
        <fullName evidence="1">DUF6824 domain-containing protein</fullName>
    </recommendedName>
</protein>
<evidence type="ECO:0000313" key="3">
    <source>
        <dbReference type="Proteomes" id="UP001295423"/>
    </source>
</evidence>